<dbReference type="EMBL" id="OY726395">
    <property type="protein sequence ID" value="CAJ1584925.1"/>
    <property type="molecule type" value="Genomic_DNA"/>
</dbReference>
<accession>A0ABM9MGY8</accession>
<dbReference type="PROSITE" id="PS51257">
    <property type="entry name" value="PROKAR_LIPOPROTEIN"/>
    <property type="match status" value="1"/>
</dbReference>
<dbReference type="Proteomes" id="UP001190466">
    <property type="component" value="Chromosome"/>
</dbReference>
<proteinExistence type="predicted"/>
<gene>
    <name evidence="3" type="ORF">MU0050_003445</name>
</gene>
<feature type="chain" id="PRO_5047320916" description="Secreted protein" evidence="2">
    <location>
        <begin position="27"/>
        <end position="87"/>
    </location>
</feature>
<evidence type="ECO:0000313" key="4">
    <source>
        <dbReference type="Proteomes" id="UP001190466"/>
    </source>
</evidence>
<keyword evidence="2" id="KW-0732">Signal</keyword>
<reference evidence="3 4" key="1">
    <citation type="submission" date="2023-08" db="EMBL/GenBank/DDBJ databases">
        <authorList>
            <person name="Folkvardsen B D."/>
            <person name="Norman A."/>
        </authorList>
    </citation>
    <scope>NUCLEOTIDE SEQUENCE [LARGE SCALE GENOMIC DNA]</scope>
    <source>
        <strain evidence="3 4">Mu0050</strain>
    </source>
</reference>
<evidence type="ECO:0008006" key="5">
    <source>
        <dbReference type="Google" id="ProtNLM"/>
    </source>
</evidence>
<feature type="signal peptide" evidence="2">
    <location>
        <begin position="1"/>
        <end position="26"/>
    </location>
</feature>
<evidence type="ECO:0000256" key="2">
    <source>
        <dbReference type="SAM" id="SignalP"/>
    </source>
</evidence>
<sequence>MRKAFSLAVPALGVIACLMFATPAGASADGDQVAPSTYPWCDFDWYCDDDDLGVLLDEGPDRPHVDNDLPGRDRPDRDRPNRDRGGR</sequence>
<name>A0ABM9MGY8_9MYCO</name>
<feature type="region of interest" description="Disordered" evidence="1">
    <location>
        <begin position="57"/>
        <end position="87"/>
    </location>
</feature>
<evidence type="ECO:0000256" key="1">
    <source>
        <dbReference type="SAM" id="MobiDB-lite"/>
    </source>
</evidence>
<dbReference type="RefSeq" id="WP_316510774.1">
    <property type="nucleotide sequence ID" value="NZ_OY726395.1"/>
</dbReference>
<evidence type="ECO:0000313" key="3">
    <source>
        <dbReference type="EMBL" id="CAJ1584925.1"/>
    </source>
</evidence>
<feature type="compositionally biased region" description="Basic and acidic residues" evidence="1">
    <location>
        <begin position="59"/>
        <end position="87"/>
    </location>
</feature>
<organism evidence="3 4">
    <name type="scientific">[Mycobacterium] wendilense</name>
    <dbReference type="NCBI Taxonomy" id="3064284"/>
    <lineage>
        <taxon>Bacteria</taxon>
        <taxon>Bacillati</taxon>
        <taxon>Actinomycetota</taxon>
        <taxon>Actinomycetes</taxon>
        <taxon>Mycobacteriales</taxon>
        <taxon>Mycobacteriaceae</taxon>
        <taxon>Mycolicibacter</taxon>
    </lineage>
</organism>
<keyword evidence="4" id="KW-1185">Reference proteome</keyword>
<protein>
    <recommendedName>
        <fullName evidence="5">Secreted protein</fullName>
    </recommendedName>
</protein>